<dbReference type="InterPro" id="IPR013098">
    <property type="entry name" value="Ig_I-set"/>
</dbReference>
<sequence>MEGLELSFECELEKPYPVTWYKDNKEVYPSSVIKIDSQQQTVHKLTILQTTLENKGRYEIKINNILSSADLDVKHPKRKHLRKLCFLSNTKPSKDKKEFQTLRNDIFDRANETPKWGDNLPTRWIFLEKEIERLIENREYVISYDIAKELAHKCSFSLEEVTLELDSFLKYEHEIGNVIFFEDIKSYIILEPKWLVDVFKCFVAPFQFQSQYLNMSEWSQLQSTGHVSNKLIDKLFTKVPLLNSAAHKAFALQIMEKFDIIVKPITTEKCEEYYMPCMIKASGFNDILETFNVQNIRCSRTSWFGLQFNFLPPALFNHILVTFLKKYSLCIVGDRRLAIYRDVGVFDLETSKCLKLVVCLSENSVAMQVWQFKEEEGICYHEKGNT</sequence>
<dbReference type="OrthoDB" id="6078042at2759"/>
<dbReference type="SUPFAM" id="SSF48726">
    <property type="entry name" value="Immunoglobulin"/>
    <property type="match status" value="1"/>
</dbReference>
<dbReference type="Gene3D" id="2.60.40.10">
    <property type="entry name" value="Immunoglobulins"/>
    <property type="match status" value="1"/>
</dbReference>
<keyword evidence="5" id="KW-1185">Reference proteome</keyword>
<evidence type="ECO:0000313" key="5">
    <source>
        <dbReference type="Proteomes" id="UP000683360"/>
    </source>
</evidence>
<accession>A0A8S3VNP1</accession>
<dbReference type="Pfam" id="PF07679">
    <property type="entry name" value="I-set"/>
    <property type="match status" value="1"/>
</dbReference>
<evidence type="ECO:0000259" key="2">
    <source>
        <dbReference type="Pfam" id="PF07679"/>
    </source>
</evidence>
<feature type="domain" description="Immunoglobulin I-set" evidence="2">
    <location>
        <begin position="2"/>
        <end position="70"/>
    </location>
</feature>
<keyword evidence="1" id="KW-0677">Repeat</keyword>
<name>A0A8S3VNP1_MYTED</name>
<dbReference type="InterPro" id="IPR036179">
    <property type="entry name" value="Ig-like_dom_sf"/>
</dbReference>
<dbReference type="Pfam" id="PF16095">
    <property type="entry name" value="COR-A"/>
    <property type="match status" value="1"/>
</dbReference>
<dbReference type="Gene3D" id="1.10.10.10">
    <property type="entry name" value="Winged helix-like DNA-binding domain superfamily/Winged helix DNA-binding domain"/>
    <property type="match status" value="1"/>
</dbReference>
<evidence type="ECO:0000259" key="3">
    <source>
        <dbReference type="Pfam" id="PF16095"/>
    </source>
</evidence>
<reference evidence="4" key="1">
    <citation type="submission" date="2021-03" db="EMBL/GenBank/DDBJ databases">
        <authorList>
            <person name="Bekaert M."/>
        </authorList>
    </citation>
    <scope>NUCLEOTIDE SEQUENCE</scope>
</reference>
<protein>
    <recommendedName>
        <fullName evidence="6">C-terminal of Roc (COR) domain-containing protein</fullName>
    </recommendedName>
</protein>
<evidence type="ECO:0000313" key="4">
    <source>
        <dbReference type="EMBL" id="CAG2258145.1"/>
    </source>
</evidence>
<dbReference type="EMBL" id="CAJPWZ010003337">
    <property type="protein sequence ID" value="CAG2258145.1"/>
    <property type="molecule type" value="Genomic_DNA"/>
</dbReference>
<dbReference type="InterPro" id="IPR036388">
    <property type="entry name" value="WH-like_DNA-bd_sf"/>
</dbReference>
<dbReference type="AlphaFoldDB" id="A0A8S3VNP1"/>
<proteinExistence type="predicted"/>
<evidence type="ECO:0000256" key="1">
    <source>
        <dbReference type="ARBA" id="ARBA00022737"/>
    </source>
</evidence>
<comment type="caution">
    <text evidence="4">The sequence shown here is derived from an EMBL/GenBank/DDBJ whole genome shotgun (WGS) entry which is preliminary data.</text>
</comment>
<organism evidence="4 5">
    <name type="scientific">Mytilus edulis</name>
    <name type="common">Blue mussel</name>
    <dbReference type="NCBI Taxonomy" id="6550"/>
    <lineage>
        <taxon>Eukaryota</taxon>
        <taxon>Metazoa</taxon>
        <taxon>Spiralia</taxon>
        <taxon>Lophotrochozoa</taxon>
        <taxon>Mollusca</taxon>
        <taxon>Bivalvia</taxon>
        <taxon>Autobranchia</taxon>
        <taxon>Pteriomorphia</taxon>
        <taxon>Mytilida</taxon>
        <taxon>Mytiloidea</taxon>
        <taxon>Mytilidae</taxon>
        <taxon>Mytilinae</taxon>
        <taxon>Mytilus</taxon>
    </lineage>
</organism>
<evidence type="ECO:0008006" key="6">
    <source>
        <dbReference type="Google" id="ProtNLM"/>
    </source>
</evidence>
<dbReference type="Proteomes" id="UP000683360">
    <property type="component" value="Unassembled WGS sequence"/>
</dbReference>
<gene>
    <name evidence="4" type="ORF">MEDL_69343</name>
</gene>
<dbReference type="InterPro" id="IPR013783">
    <property type="entry name" value="Ig-like_fold"/>
</dbReference>
<dbReference type="InterPro" id="IPR032171">
    <property type="entry name" value="COR-A"/>
</dbReference>
<feature type="domain" description="COR" evidence="3">
    <location>
        <begin position="121"/>
        <end position="263"/>
    </location>
</feature>